<name>A0AAP0PCP3_9MAGN</name>
<dbReference type="EMBL" id="JBBNAE010000003">
    <property type="protein sequence ID" value="KAK9138189.1"/>
    <property type="molecule type" value="Genomic_DNA"/>
</dbReference>
<proteinExistence type="predicted"/>
<keyword evidence="2" id="KW-1185">Reference proteome</keyword>
<comment type="caution">
    <text evidence="1">The sequence shown here is derived from an EMBL/GenBank/DDBJ whole genome shotgun (WGS) entry which is preliminary data.</text>
</comment>
<dbReference type="AlphaFoldDB" id="A0AAP0PCP3"/>
<gene>
    <name evidence="1" type="ORF">Sjap_008783</name>
</gene>
<reference evidence="1 2" key="1">
    <citation type="submission" date="2024-01" db="EMBL/GenBank/DDBJ databases">
        <title>Genome assemblies of Stephania.</title>
        <authorList>
            <person name="Yang L."/>
        </authorList>
    </citation>
    <scope>NUCLEOTIDE SEQUENCE [LARGE SCALE GENOMIC DNA]</scope>
    <source>
        <strain evidence="1">QJT</strain>
        <tissue evidence="1">Leaf</tissue>
    </source>
</reference>
<accession>A0AAP0PCP3</accession>
<organism evidence="1 2">
    <name type="scientific">Stephania japonica</name>
    <dbReference type="NCBI Taxonomy" id="461633"/>
    <lineage>
        <taxon>Eukaryota</taxon>
        <taxon>Viridiplantae</taxon>
        <taxon>Streptophyta</taxon>
        <taxon>Embryophyta</taxon>
        <taxon>Tracheophyta</taxon>
        <taxon>Spermatophyta</taxon>
        <taxon>Magnoliopsida</taxon>
        <taxon>Ranunculales</taxon>
        <taxon>Menispermaceae</taxon>
        <taxon>Menispermoideae</taxon>
        <taxon>Cissampelideae</taxon>
        <taxon>Stephania</taxon>
    </lineage>
</organism>
<sequence>MVLMCQCYHNISFARAEKAESVTYCVMIKRVLKFINKTLAFFSSKEIFPNCRLKKTKIYKFIHTTILGHEHTSCICCELTEIKQNTLLDDIQ</sequence>
<protein>
    <submittedName>
        <fullName evidence="1">Uncharacterized protein</fullName>
    </submittedName>
</protein>
<dbReference type="Proteomes" id="UP001417504">
    <property type="component" value="Unassembled WGS sequence"/>
</dbReference>
<evidence type="ECO:0000313" key="1">
    <source>
        <dbReference type="EMBL" id="KAK9138189.1"/>
    </source>
</evidence>
<evidence type="ECO:0000313" key="2">
    <source>
        <dbReference type="Proteomes" id="UP001417504"/>
    </source>
</evidence>